<protein>
    <submittedName>
        <fullName evidence="3">Transposase</fullName>
    </submittedName>
</protein>
<dbReference type="Proteomes" id="UP000271098">
    <property type="component" value="Unassembled WGS sequence"/>
</dbReference>
<evidence type="ECO:0000313" key="1">
    <source>
        <dbReference type="EMBL" id="VDN35534.1"/>
    </source>
</evidence>
<evidence type="ECO:0000313" key="2">
    <source>
        <dbReference type="Proteomes" id="UP000271098"/>
    </source>
</evidence>
<accession>A0A183EGW3</accession>
<dbReference type="WBParaSite" id="GPUH_0002022901-mRNA-1">
    <property type="protein sequence ID" value="GPUH_0002022901-mRNA-1"/>
    <property type="gene ID" value="GPUH_0002022901"/>
</dbReference>
<reference evidence="3" key="1">
    <citation type="submission" date="2016-06" db="UniProtKB">
        <authorList>
            <consortium name="WormBaseParasite"/>
        </authorList>
    </citation>
    <scope>IDENTIFICATION</scope>
</reference>
<proteinExistence type="predicted"/>
<dbReference type="EMBL" id="UYRT01089976">
    <property type="protein sequence ID" value="VDN35534.1"/>
    <property type="molecule type" value="Genomic_DNA"/>
</dbReference>
<keyword evidence="2" id="KW-1185">Reference proteome</keyword>
<evidence type="ECO:0000313" key="3">
    <source>
        <dbReference type="WBParaSite" id="GPUH_0002022901-mRNA-1"/>
    </source>
</evidence>
<name>A0A183EGW3_9BILA</name>
<dbReference type="AlphaFoldDB" id="A0A183EGW3"/>
<sequence length="83" mass="9596">MVGEKVQKMPLQRLGSCKLFTSTFRFRKKAAMNLGCMECWLESSTFQEINAQRIAEDFLRHLPPAQETIVVWYVAARNCINLT</sequence>
<organism evidence="3">
    <name type="scientific">Gongylonema pulchrum</name>
    <dbReference type="NCBI Taxonomy" id="637853"/>
    <lineage>
        <taxon>Eukaryota</taxon>
        <taxon>Metazoa</taxon>
        <taxon>Ecdysozoa</taxon>
        <taxon>Nematoda</taxon>
        <taxon>Chromadorea</taxon>
        <taxon>Rhabditida</taxon>
        <taxon>Spirurina</taxon>
        <taxon>Spiruromorpha</taxon>
        <taxon>Spiruroidea</taxon>
        <taxon>Gongylonematidae</taxon>
        <taxon>Gongylonema</taxon>
    </lineage>
</organism>
<gene>
    <name evidence="1" type="ORF">GPUH_LOCUS20204</name>
</gene>
<reference evidence="1 2" key="2">
    <citation type="submission" date="2018-11" db="EMBL/GenBank/DDBJ databases">
        <authorList>
            <consortium name="Pathogen Informatics"/>
        </authorList>
    </citation>
    <scope>NUCLEOTIDE SEQUENCE [LARGE SCALE GENOMIC DNA]</scope>
</reference>